<dbReference type="STRING" id="1093900.A0A507BEC4"/>
<evidence type="ECO:0008006" key="5">
    <source>
        <dbReference type="Google" id="ProtNLM"/>
    </source>
</evidence>
<comment type="caution">
    <text evidence="3">The sequence shown here is derived from an EMBL/GenBank/DDBJ whole genome shotgun (WGS) entry which is preliminary data.</text>
</comment>
<feature type="region of interest" description="Disordered" evidence="2">
    <location>
        <begin position="1"/>
        <end position="43"/>
    </location>
</feature>
<dbReference type="Pfam" id="PF11951">
    <property type="entry name" value="Fungal_trans_2"/>
    <property type="match status" value="1"/>
</dbReference>
<organism evidence="3 4">
    <name type="scientific">Thyridium curvatum</name>
    <dbReference type="NCBI Taxonomy" id="1093900"/>
    <lineage>
        <taxon>Eukaryota</taxon>
        <taxon>Fungi</taxon>
        <taxon>Dikarya</taxon>
        <taxon>Ascomycota</taxon>
        <taxon>Pezizomycotina</taxon>
        <taxon>Sordariomycetes</taxon>
        <taxon>Sordariomycetidae</taxon>
        <taxon>Thyridiales</taxon>
        <taxon>Thyridiaceae</taxon>
        <taxon>Thyridium</taxon>
    </lineage>
</organism>
<dbReference type="GO" id="GO:0008270">
    <property type="term" value="F:zinc ion binding"/>
    <property type="evidence" value="ECO:0007669"/>
    <property type="project" value="InterPro"/>
</dbReference>
<dbReference type="InterPro" id="IPR000771">
    <property type="entry name" value="FBA_II"/>
</dbReference>
<accession>A0A507BEC4</accession>
<dbReference type="InParanoid" id="A0A507BEC4"/>
<protein>
    <recommendedName>
        <fullName evidence="5">Fructose-bisphosphate aldolase</fullName>
    </recommendedName>
</protein>
<keyword evidence="4" id="KW-1185">Reference proteome</keyword>
<evidence type="ECO:0000256" key="1">
    <source>
        <dbReference type="ARBA" id="ARBA00023242"/>
    </source>
</evidence>
<sequence>MDGGAVPDTGSGQAHAAPVAKKPRKSRSRGLRTRNGWKRHKKCDEQAPICGPCQFGSRTCVYAPDQPSSHQVRTETAVRLPPISSVTQPHEGRSPLPIAETSFLGDPLSPDRFTTDTVPAPPGEQLRQRQSAETHPAPSFLLDPVGAVGPVAHFPHVAAESQASTFGYSPDTGSITSDQLSTNRASTKWLDLLAQDAALADTTFSLAPTPHPRHSPERELGDGVDRTRAALEGSSEALRSQYAWQEAQDIVLLPHERTLFHSFVDKAASWLDILDRERHFATYVIRLALRNLGLMKAILAVSARHAAAQEDVDSGDLPRRDSSKGNLAIQYYYETLHYLQTALQYSSYTFSEEILATAIIISTYEMLDESASNWRRHLKGVFWIQRSQDVNGASGGLRQAVWWAWLRQDIWAALREKRRCFSFWAPVKDFPELQQHEIACYSVYLLSQAVNFAAMAQADQDQERMRDNGGRLTDDQLRRKGDELLAMFDRWESCLGPQFRPLPAPELASTNVEQARFQPIWIHPPDFAIATMIYSFAKILVTLLRPADPGFGRYAKMRKTLSAAVDTICGITITLREPGSQVIAARCLFGAMAIVVVHISGITNYELCAAFAADLFSYSWMALTFSAEAEVCAAVEFIAQPLLHQPPRQLDADNALAQAEDLSVVALDRPLHAEAVVRGHGADAGDLVGADRDAEPGAADQDRAVGLPPRDELGRGDGQVRVGRLVARRGRADVDDFGDPRVRAQVLDDGGLVVEAGVVAADGDAVGLFCADGAHLSGKLYALQTDADAHAMDVVSLGLSSAARGLLGWSLARLGAMPRAGPGRTPSPRRGIARITCPGNNPCSVTRRSYDPRENPGLAGGEVIVVDGNSDYQTDDTMTWQQENKTYQILKAAEEGKYGVVAAIAYNIEHVVAFIRSAEKKRSPFIIQFFPWAITATDGLLVHAAAHAARNASVPVAIHLDHAQDEAMIRMAADRLPFDSIMVDMSHYEMAENLAKTRELVEYCHARRVTTEAEPGRIEGGEDGIADTADLEGALTTPEQVEDFVATGIDFLAPAFGNVHGEYGARGPVLEYDRLERIAREVAGRVRVVLHGTNDFPEDVMKRCIAHGVSKVNVNKLVLDDYLVFQKEKAPKLPLTTALEQGIEETQRLVEWQMDVCGSTGKA</sequence>
<dbReference type="PANTHER" id="PTHR30304:SF0">
    <property type="entry name" value="D-TAGATOSE-1,6-BISPHOSPHATE ALDOLASE SUBUNIT GATY-RELATED"/>
    <property type="match status" value="1"/>
</dbReference>
<dbReference type="PANTHER" id="PTHR30304">
    <property type="entry name" value="D-TAGATOSE-1,6-BISPHOSPHATE ALDOLASE"/>
    <property type="match status" value="1"/>
</dbReference>
<dbReference type="EMBL" id="SKBQ01000119">
    <property type="protein sequence ID" value="TPX18307.1"/>
    <property type="molecule type" value="Genomic_DNA"/>
</dbReference>
<reference evidence="3 4" key="1">
    <citation type="submission" date="2019-06" db="EMBL/GenBank/DDBJ databases">
        <title>Draft genome sequence of the filamentous fungus Phialemoniopsis curvata isolated from diesel fuel.</title>
        <authorList>
            <person name="Varaljay V.A."/>
            <person name="Lyon W.J."/>
            <person name="Crouch A.L."/>
            <person name="Drake C.E."/>
            <person name="Hollomon J.M."/>
            <person name="Nadeau L.J."/>
            <person name="Nunn H.S."/>
            <person name="Stevenson B.S."/>
            <person name="Bojanowski C.L."/>
            <person name="Crookes-Goodson W.J."/>
        </authorList>
    </citation>
    <scope>NUCLEOTIDE SEQUENCE [LARGE SCALE GENOMIC DNA]</scope>
    <source>
        <strain evidence="3 4">D216</strain>
    </source>
</reference>
<evidence type="ECO:0000313" key="3">
    <source>
        <dbReference type="EMBL" id="TPX18307.1"/>
    </source>
</evidence>
<dbReference type="InterPro" id="IPR013785">
    <property type="entry name" value="Aldolase_TIM"/>
</dbReference>
<feature type="region of interest" description="Disordered" evidence="2">
    <location>
        <begin position="81"/>
        <end position="141"/>
    </location>
</feature>
<feature type="compositionally biased region" description="Basic residues" evidence="2">
    <location>
        <begin position="21"/>
        <end position="41"/>
    </location>
</feature>
<dbReference type="SUPFAM" id="SSF51569">
    <property type="entry name" value="Aldolase"/>
    <property type="match status" value="1"/>
</dbReference>
<name>A0A507BEC4_9PEZI</name>
<keyword evidence="1" id="KW-0539">Nucleus</keyword>
<dbReference type="GO" id="GO:0000981">
    <property type="term" value="F:DNA-binding transcription factor activity, RNA polymerase II-specific"/>
    <property type="evidence" value="ECO:0007669"/>
    <property type="project" value="InterPro"/>
</dbReference>
<dbReference type="InterPro" id="IPR001138">
    <property type="entry name" value="Zn2Cys6_DnaBD"/>
</dbReference>
<dbReference type="Proteomes" id="UP000319257">
    <property type="component" value="Unassembled WGS sequence"/>
</dbReference>
<evidence type="ECO:0000313" key="4">
    <source>
        <dbReference type="Proteomes" id="UP000319257"/>
    </source>
</evidence>
<dbReference type="GeneID" id="41979252"/>
<feature type="region of interest" description="Disordered" evidence="2">
    <location>
        <begin position="687"/>
        <end position="713"/>
    </location>
</feature>
<dbReference type="CDD" id="cd00947">
    <property type="entry name" value="TBP_aldolase_IIB"/>
    <property type="match status" value="1"/>
</dbReference>
<dbReference type="RefSeq" id="XP_031000018.1">
    <property type="nucleotide sequence ID" value="XM_031134575.1"/>
</dbReference>
<dbReference type="Pfam" id="PF01116">
    <property type="entry name" value="F_bP_aldolase"/>
    <property type="match status" value="1"/>
</dbReference>
<dbReference type="Gene3D" id="3.20.20.70">
    <property type="entry name" value="Aldolase class I"/>
    <property type="match status" value="1"/>
</dbReference>
<gene>
    <name evidence="3" type="ORF">E0L32_011805</name>
</gene>
<proteinExistence type="predicted"/>
<dbReference type="GO" id="GO:0016832">
    <property type="term" value="F:aldehyde-lyase activity"/>
    <property type="evidence" value="ECO:0007669"/>
    <property type="project" value="InterPro"/>
</dbReference>
<dbReference type="AlphaFoldDB" id="A0A507BEC4"/>
<dbReference type="InterPro" id="IPR050246">
    <property type="entry name" value="Class_II_FBP_aldolase"/>
</dbReference>
<evidence type="ECO:0000256" key="2">
    <source>
        <dbReference type="SAM" id="MobiDB-lite"/>
    </source>
</evidence>
<dbReference type="OrthoDB" id="2558351at2759"/>
<dbReference type="CDD" id="cd00067">
    <property type="entry name" value="GAL4"/>
    <property type="match status" value="1"/>
</dbReference>
<dbReference type="InterPro" id="IPR021858">
    <property type="entry name" value="Fun_TF"/>
</dbReference>
<dbReference type="GO" id="GO:0005975">
    <property type="term" value="P:carbohydrate metabolic process"/>
    <property type="evidence" value="ECO:0007669"/>
    <property type="project" value="InterPro"/>
</dbReference>